<dbReference type="EMBL" id="CAJVCH010328180">
    <property type="protein sequence ID" value="CAG7786871.1"/>
    <property type="molecule type" value="Genomic_DNA"/>
</dbReference>
<protein>
    <submittedName>
        <fullName evidence="1">Uncharacterized protein</fullName>
    </submittedName>
</protein>
<comment type="caution">
    <text evidence="1">The sequence shown here is derived from an EMBL/GenBank/DDBJ whole genome shotgun (WGS) entry which is preliminary data.</text>
</comment>
<keyword evidence="2" id="KW-1185">Reference proteome</keyword>
<accession>A0A8J2KBQ6</accession>
<organism evidence="1 2">
    <name type="scientific">Allacma fusca</name>
    <dbReference type="NCBI Taxonomy" id="39272"/>
    <lineage>
        <taxon>Eukaryota</taxon>
        <taxon>Metazoa</taxon>
        <taxon>Ecdysozoa</taxon>
        <taxon>Arthropoda</taxon>
        <taxon>Hexapoda</taxon>
        <taxon>Collembola</taxon>
        <taxon>Symphypleona</taxon>
        <taxon>Sminthuridae</taxon>
        <taxon>Allacma</taxon>
    </lineage>
</organism>
<sequence>TSTYGQAPSCQDVTCNQGEECVLRKVNCFLPPCYPFPICESNNKTTTKG</sequence>
<dbReference type="AlphaFoldDB" id="A0A8J2KBQ6"/>
<reference evidence="1" key="1">
    <citation type="submission" date="2021-06" db="EMBL/GenBank/DDBJ databases">
        <authorList>
            <person name="Hodson N. C."/>
            <person name="Mongue J. A."/>
            <person name="Jaron S. K."/>
        </authorList>
    </citation>
    <scope>NUCLEOTIDE SEQUENCE</scope>
</reference>
<dbReference type="OrthoDB" id="406800at2759"/>
<dbReference type="Proteomes" id="UP000708208">
    <property type="component" value="Unassembled WGS sequence"/>
</dbReference>
<evidence type="ECO:0000313" key="1">
    <source>
        <dbReference type="EMBL" id="CAG7786871.1"/>
    </source>
</evidence>
<name>A0A8J2KBQ6_9HEXA</name>
<evidence type="ECO:0000313" key="2">
    <source>
        <dbReference type="Proteomes" id="UP000708208"/>
    </source>
</evidence>
<feature type="non-terminal residue" evidence="1">
    <location>
        <position position="1"/>
    </location>
</feature>
<proteinExistence type="predicted"/>
<gene>
    <name evidence="1" type="ORF">AFUS01_LOCUS25420</name>
</gene>